<dbReference type="EMBL" id="CP021422">
    <property type="protein sequence ID" value="ASB42587.1"/>
    <property type="molecule type" value="Genomic_DNA"/>
</dbReference>
<dbReference type="Pfam" id="PF03729">
    <property type="entry name" value="DUF308"/>
    <property type="match status" value="2"/>
</dbReference>
<dbReference type="InterPro" id="IPR052712">
    <property type="entry name" value="Acid_resist_chaperone_HdeD"/>
</dbReference>
<keyword evidence="1" id="KW-1133">Transmembrane helix</keyword>
<feature type="transmembrane region" description="Helical" evidence="1">
    <location>
        <begin position="151"/>
        <end position="172"/>
    </location>
</feature>
<keyword evidence="3" id="KW-1185">Reference proteome</keyword>
<keyword evidence="1" id="KW-0812">Transmembrane</keyword>
<organism evidence="2 3">
    <name type="scientific">Acutalibacter muris</name>
    <dbReference type="NCBI Taxonomy" id="1796620"/>
    <lineage>
        <taxon>Bacteria</taxon>
        <taxon>Bacillati</taxon>
        <taxon>Bacillota</taxon>
        <taxon>Clostridia</taxon>
        <taxon>Eubacteriales</taxon>
        <taxon>Acutalibacteraceae</taxon>
        <taxon>Acutalibacter</taxon>
    </lineage>
</organism>
<gene>
    <name evidence="2" type="ORF">ADH66_19255</name>
</gene>
<dbReference type="RefSeq" id="WP_066537456.1">
    <property type="nucleotide sequence ID" value="NZ_CAQHVD010000107.1"/>
</dbReference>
<sequence length="180" mass="19454">MNMLKYFRNSLILTSILYTLLGLVLIIAPGKTLRLTCTLIGVVTVWYGLSKIIACRKYGMTEEGQPFDLSLGVVLLALGLLLLISPQFIVSIIPVALGIYILVDSVSAIKRAQDMKALGFDKWWASLLAALALAAFGVVIILNPFGAVETLIAFVGAGFVFDGVSTLINTVISDRIYKGR</sequence>
<evidence type="ECO:0008006" key="4">
    <source>
        <dbReference type="Google" id="ProtNLM"/>
    </source>
</evidence>
<evidence type="ECO:0000256" key="1">
    <source>
        <dbReference type="SAM" id="Phobius"/>
    </source>
</evidence>
<feature type="transmembrane region" description="Helical" evidence="1">
    <location>
        <begin position="6"/>
        <end position="28"/>
    </location>
</feature>
<dbReference type="InterPro" id="IPR005325">
    <property type="entry name" value="DUF308_memb"/>
</dbReference>
<evidence type="ECO:0000313" key="2">
    <source>
        <dbReference type="EMBL" id="ASB42587.1"/>
    </source>
</evidence>
<feature type="transmembrane region" description="Helical" evidence="1">
    <location>
        <begin position="74"/>
        <end position="103"/>
    </location>
</feature>
<name>A0ABN5A6Q7_9FIRM</name>
<keyword evidence="1" id="KW-0472">Membrane</keyword>
<dbReference type="PANTHER" id="PTHR34989">
    <property type="entry name" value="PROTEIN HDED"/>
    <property type="match status" value="1"/>
</dbReference>
<feature type="transmembrane region" description="Helical" evidence="1">
    <location>
        <begin position="35"/>
        <end position="54"/>
    </location>
</feature>
<proteinExistence type="predicted"/>
<feature type="transmembrane region" description="Helical" evidence="1">
    <location>
        <begin position="123"/>
        <end position="145"/>
    </location>
</feature>
<protein>
    <recommendedName>
        <fullName evidence="4">DUF308 domain-containing protein</fullName>
    </recommendedName>
</protein>
<reference evidence="3" key="1">
    <citation type="submission" date="2017-05" db="EMBL/GenBank/DDBJ databases">
        <title>Improved OligoMM genomes.</title>
        <authorList>
            <person name="Garzetti D."/>
        </authorList>
    </citation>
    <scope>NUCLEOTIDE SEQUENCE [LARGE SCALE GENOMIC DNA]</scope>
    <source>
        <strain evidence="3">KB18</strain>
    </source>
</reference>
<dbReference type="PANTHER" id="PTHR34989:SF1">
    <property type="entry name" value="PROTEIN HDED"/>
    <property type="match status" value="1"/>
</dbReference>
<dbReference type="Proteomes" id="UP000196710">
    <property type="component" value="Chromosome"/>
</dbReference>
<evidence type="ECO:0000313" key="3">
    <source>
        <dbReference type="Proteomes" id="UP000196710"/>
    </source>
</evidence>
<accession>A0ABN5A6Q7</accession>